<organism evidence="11 12">
    <name type="scientific">Zalerion maritima</name>
    <dbReference type="NCBI Taxonomy" id="339359"/>
    <lineage>
        <taxon>Eukaryota</taxon>
        <taxon>Fungi</taxon>
        <taxon>Dikarya</taxon>
        <taxon>Ascomycota</taxon>
        <taxon>Pezizomycotina</taxon>
        <taxon>Sordariomycetes</taxon>
        <taxon>Lulworthiomycetidae</taxon>
        <taxon>Lulworthiales</taxon>
        <taxon>Lulworthiaceae</taxon>
        <taxon>Zalerion</taxon>
    </lineage>
</organism>
<comment type="pathway">
    <text evidence="1">Purine metabolism; IMP biosynthesis via de novo pathway; 5-amino-1-(5-phospho-D-ribosyl)imidazole-4-carboxamide from 5-amino-1-(5-phospho-D-ribosyl)imidazole-4-carboxylate: step 1/2.</text>
</comment>
<dbReference type="Gene3D" id="3.30.470.20">
    <property type="entry name" value="ATP-grasp fold, B domain"/>
    <property type="match status" value="1"/>
</dbReference>
<evidence type="ECO:0000256" key="5">
    <source>
        <dbReference type="ARBA" id="ARBA00022598"/>
    </source>
</evidence>
<dbReference type="InterPro" id="IPR018236">
    <property type="entry name" value="SAICAR_synthetase_CS"/>
</dbReference>
<keyword evidence="8" id="KW-0067">ATP-binding</keyword>
<dbReference type="Pfam" id="PF01259">
    <property type="entry name" value="SAICAR_synt"/>
    <property type="match status" value="1"/>
</dbReference>
<proteinExistence type="inferred from homology"/>
<dbReference type="PROSITE" id="PS01057">
    <property type="entry name" value="SAICAR_SYNTHETASE_1"/>
    <property type="match status" value="1"/>
</dbReference>
<dbReference type="GO" id="GO:0005524">
    <property type="term" value="F:ATP binding"/>
    <property type="evidence" value="ECO:0007669"/>
    <property type="project" value="UniProtKB-KW"/>
</dbReference>
<evidence type="ECO:0000313" key="12">
    <source>
        <dbReference type="Proteomes" id="UP001201980"/>
    </source>
</evidence>
<evidence type="ECO:0000256" key="1">
    <source>
        <dbReference type="ARBA" id="ARBA00004672"/>
    </source>
</evidence>
<evidence type="ECO:0000256" key="8">
    <source>
        <dbReference type="ARBA" id="ARBA00022840"/>
    </source>
</evidence>
<dbReference type="NCBIfam" id="TIGR00081">
    <property type="entry name" value="purC"/>
    <property type="match status" value="1"/>
</dbReference>
<dbReference type="GO" id="GO:0006189">
    <property type="term" value="P:'de novo' IMP biosynthetic process"/>
    <property type="evidence" value="ECO:0007669"/>
    <property type="project" value="TreeGrafter"/>
</dbReference>
<protein>
    <recommendedName>
        <fullName evidence="4">Phosphoribosylaminoimidazole-succinocarboxamide synthase</fullName>
        <ecNumber evidence="3">6.3.2.6</ecNumber>
    </recommendedName>
    <alternativeName>
        <fullName evidence="9">SAICAR synthetase</fullName>
    </alternativeName>
</protein>
<gene>
    <name evidence="11" type="ORF">MKZ38_000331</name>
</gene>
<keyword evidence="7" id="KW-0658">Purine biosynthesis</keyword>
<evidence type="ECO:0000256" key="6">
    <source>
        <dbReference type="ARBA" id="ARBA00022741"/>
    </source>
</evidence>
<evidence type="ECO:0000256" key="3">
    <source>
        <dbReference type="ARBA" id="ARBA00012217"/>
    </source>
</evidence>
<accession>A0AAD5RF47</accession>
<dbReference type="InterPro" id="IPR028923">
    <property type="entry name" value="SAICAR_synt/ADE2_N"/>
</dbReference>
<dbReference type="FunFam" id="3.30.470.20:FF:000015">
    <property type="entry name" value="Phosphoribosylaminoimidazole-succinocarboxamide synthase"/>
    <property type="match status" value="1"/>
</dbReference>
<dbReference type="GO" id="GO:0005737">
    <property type="term" value="C:cytoplasm"/>
    <property type="evidence" value="ECO:0007669"/>
    <property type="project" value="TreeGrafter"/>
</dbReference>
<keyword evidence="6" id="KW-0547">Nucleotide-binding</keyword>
<dbReference type="InterPro" id="IPR001636">
    <property type="entry name" value="SAICAR_synth"/>
</dbReference>
<dbReference type="Proteomes" id="UP001201980">
    <property type="component" value="Unassembled WGS sequence"/>
</dbReference>
<dbReference type="EC" id="6.3.2.6" evidence="3"/>
<dbReference type="HAMAP" id="MF_00137">
    <property type="entry name" value="SAICAR_synth"/>
    <property type="match status" value="1"/>
</dbReference>
<feature type="domain" description="SAICAR synthetase/ADE2 N-terminal" evidence="10">
    <location>
        <begin position="13"/>
        <end position="276"/>
    </location>
</feature>
<keyword evidence="5" id="KW-0436">Ligase</keyword>
<dbReference type="GO" id="GO:0004639">
    <property type="term" value="F:phosphoribosylaminoimidazolesuccinocarboxamide synthase activity"/>
    <property type="evidence" value="ECO:0007669"/>
    <property type="project" value="UniProtKB-EC"/>
</dbReference>
<dbReference type="PANTHER" id="PTHR43700:SF1">
    <property type="entry name" value="PHOSPHORIBOSYLAMINOIMIDAZOLE-SUCCINOCARBOXAMIDE SYNTHASE"/>
    <property type="match status" value="1"/>
</dbReference>
<name>A0AAD5RF47_9PEZI</name>
<comment type="caution">
    <text evidence="11">The sequence shown here is derived from an EMBL/GenBank/DDBJ whole genome shotgun (WGS) entry which is preliminary data.</text>
</comment>
<evidence type="ECO:0000256" key="2">
    <source>
        <dbReference type="ARBA" id="ARBA00010190"/>
    </source>
</evidence>
<dbReference type="PANTHER" id="PTHR43700">
    <property type="entry name" value="PHOSPHORIBOSYLAMINOIMIDAZOLE-SUCCINOCARBOXAMIDE SYNTHASE"/>
    <property type="match status" value="1"/>
</dbReference>
<dbReference type="SUPFAM" id="SSF56104">
    <property type="entry name" value="SAICAR synthase-like"/>
    <property type="match status" value="1"/>
</dbReference>
<dbReference type="PROSITE" id="PS01058">
    <property type="entry name" value="SAICAR_SYNTHETASE_2"/>
    <property type="match status" value="1"/>
</dbReference>
<dbReference type="CDD" id="cd01414">
    <property type="entry name" value="SAICAR_synt_Sc"/>
    <property type="match status" value="1"/>
</dbReference>
<dbReference type="EMBL" id="JAKWBI020001089">
    <property type="protein sequence ID" value="KAJ2891456.1"/>
    <property type="molecule type" value="Genomic_DNA"/>
</dbReference>
<keyword evidence="12" id="KW-1185">Reference proteome</keyword>
<evidence type="ECO:0000313" key="11">
    <source>
        <dbReference type="EMBL" id="KAJ2891456.1"/>
    </source>
</evidence>
<reference evidence="11" key="1">
    <citation type="submission" date="2022-07" db="EMBL/GenBank/DDBJ databases">
        <title>Draft genome sequence of Zalerion maritima ATCC 34329, a (micro)plastics degrading marine fungus.</title>
        <authorList>
            <person name="Paco A."/>
            <person name="Goncalves M.F.M."/>
            <person name="Rocha-Santos T.A.P."/>
            <person name="Alves A."/>
        </authorList>
    </citation>
    <scope>NUCLEOTIDE SEQUENCE</scope>
    <source>
        <strain evidence="11">ATCC 34329</strain>
    </source>
</reference>
<dbReference type="NCBIfam" id="NF010568">
    <property type="entry name" value="PRK13961.1"/>
    <property type="match status" value="1"/>
</dbReference>
<evidence type="ECO:0000256" key="9">
    <source>
        <dbReference type="ARBA" id="ARBA00030409"/>
    </source>
</evidence>
<comment type="similarity">
    <text evidence="2">Belongs to the SAICAR synthetase family.</text>
</comment>
<evidence type="ECO:0000256" key="7">
    <source>
        <dbReference type="ARBA" id="ARBA00022755"/>
    </source>
</evidence>
<dbReference type="AlphaFoldDB" id="A0AAD5RF47"/>
<dbReference type="Gene3D" id="3.30.200.20">
    <property type="entry name" value="Phosphorylase Kinase, domain 1"/>
    <property type="match status" value="1"/>
</dbReference>
<sequence>MAFTTPTLSIPHLAKGKVRDLFCLPNHPDTLLFVASDRISAYDVVLTNGIPNKGVLLTQLTAHWFSVLPSLVPGLKHHFLNLGAPADSGLSEDERKAIAPRSMTVRKLKVFPIEAIVRGYITGSVWKEYEKHGTVHGISVPAGIKQCGQLPGGALYTPSTKAPAGEHDVNIHPDEAIKIVGEKYAKRIEELSLAIYKAGAAYAKERGIIIADTKFEFGHDLETDEVVLIDEVLTSDSSRFWPLDTYEAGRDQDSFDKQILRNWLTEKELKGKEGVEMDEAIAKKTAERYRNAFTMLSGKTIEDVLKTDG</sequence>
<evidence type="ECO:0000259" key="10">
    <source>
        <dbReference type="Pfam" id="PF01259"/>
    </source>
</evidence>
<evidence type="ECO:0000256" key="4">
    <source>
        <dbReference type="ARBA" id="ARBA00016460"/>
    </source>
</evidence>